<proteinExistence type="predicted"/>
<feature type="compositionally biased region" description="Polar residues" evidence="1">
    <location>
        <begin position="95"/>
        <end position="108"/>
    </location>
</feature>
<name>A0A673J9C6_9TELE</name>
<evidence type="ECO:0000313" key="2">
    <source>
        <dbReference type="Ensembl" id="ENSSRHP00000048194.1"/>
    </source>
</evidence>
<organism evidence="2 3">
    <name type="scientific">Sinocyclocheilus rhinocerous</name>
    <dbReference type="NCBI Taxonomy" id="307959"/>
    <lineage>
        <taxon>Eukaryota</taxon>
        <taxon>Metazoa</taxon>
        <taxon>Chordata</taxon>
        <taxon>Craniata</taxon>
        <taxon>Vertebrata</taxon>
        <taxon>Euteleostomi</taxon>
        <taxon>Actinopterygii</taxon>
        <taxon>Neopterygii</taxon>
        <taxon>Teleostei</taxon>
        <taxon>Ostariophysi</taxon>
        <taxon>Cypriniformes</taxon>
        <taxon>Cyprinidae</taxon>
        <taxon>Cyprininae</taxon>
        <taxon>Sinocyclocheilus</taxon>
    </lineage>
</organism>
<dbReference type="Ensembl" id="ENSSRHT00000049544.1">
    <property type="protein sequence ID" value="ENSSRHP00000048194.1"/>
    <property type="gene ID" value="ENSSRHG00000024268.1"/>
</dbReference>
<gene>
    <name evidence="2" type="primary">LOC107749804</name>
</gene>
<feature type="compositionally biased region" description="Acidic residues" evidence="1">
    <location>
        <begin position="145"/>
        <end position="158"/>
    </location>
</feature>
<protein>
    <submittedName>
        <fullName evidence="2">Bcl2-associated agonist of cell death-like</fullName>
    </submittedName>
</protein>
<sequence length="288" mass="32234">MKTYRSVGPMQLVSVLSISRRIRSCSAAVSALAIFHNLATTVYAHDALLRTQRPPERERKRERGKILELLLPCSVSCTVCELEVNCSCAATPHNTGACQDSSRNPNRASESKHPDTQITRKTVRRTPTDSRNRLIMAQMFSISDNESDTETSEDCEDSDLTKNNSGSQQKTNHDLAVPDRLKGEQLGRHRNLSMNDEDLLETGAADEGDLVGGDPFRPRSRSAPPALWAAKKYGRQLRRMSDEFDILLDKGMKRVKSAGTTRQMQQSPSWFAFLWSHKESDAESRPAE</sequence>
<dbReference type="Proteomes" id="UP000472270">
    <property type="component" value="Unassembled WGS sequence"/>
</dbReference>
<evidence type="ECO:0000256" key="1">
    <source>
        <dbReference type="SAM" id="MobiDB-lite"/>
    </source>
</evidence>
<dbReference type="GO" id="GO:0006915">
    <property type="term" value="P:apoptotic process"/>
    <property type="evidence" value="ECO:0007669"/>
    <property type="project" value="InterPro"/>
</dbReference>
<feature type="region of interest" description="Disordered" evidence="1">
    <location>
        <begin position="95"/>
        <end position="192"/>
    </location>
</feature>
<evidence type="ECO:0000313" key="3">
    <source>
        <dbReference type="Proteomes" id="UP000472270"/>
    </source>
</evidence>
<dbReference type="PANTHER" id="PTHR28540">
    <property type="entry name" value="BCL2-ASSOCIATED AGONIST OF CELL DEATH"/>
    <property type="match status" value="1"/>
</dbReference>
<dbReference type="AlphaFoldDB" id="A0A673J9C6"/>
<feature type="compositionally biased region" description="Polar residues" evidence="1">
    <location>
        <begin position="161"/>
        <end position="170"/>
    </location>
</feature>
<reference evidence="2" key="2">
    <citation type="submission" date="2025-09" db="UniProtKB">
        <authorList>
            <consortium name="Ensembl"/>
        </authorList>
    </citation>
    <scope>IDENTIFICATION</scope>
</reference>
<keyword evidence="3" id="KW-1185">Reference proteome</keyword>
<dbReference type="InterPro" id="IPR018868">
    <property type="entry name" value="BAD"/>
</dbReference>
<dbReference type="GO" id="GO:0005739">
    <property type="term" value="C:mitochondrion"/>
    <property type="evidence" value="ECO:0007669"/>
    <property type="project" value="TreeGrafter"/>
</dbReference>
<feature type="compositionally biased region" description="Basic and acidic residues" evidence="1">
    <location>
        <begin position="171"/>
        <end position="187"/>
    </location>
</feature>
<accession>A0A673J9C6</accession>
<dbReference type="PANTHER" id="PTHR28540:SF1">
    <property type="entry name" value="BCL2-ASSOCIATED AGONIST OF CELL DEATH"/>
    <property type="match status" value="1"/>
</dbReference>
<dbReference type="Pfam" id="PF10514">
    <property type="entry name" value="Bcl-2_BAD"/>
    <property type="match status" value="1"/>
</dbReference>
<reference evidence="2" key="1">
    <citation type="submission" date="2025-08" db="UniProtKB">
        <authorList>
            <consortium name="Ensembl"/>
        </authorList>
    </citation>
    <scope>IDENTIFICATION</scope>
</reference>